<evidence type="ECO:0000313" key="4">
    <source>
        <dbReference type="Proteomes" id="UP000593578"/>
    </source>
</evidence>
<gene>
    <name evidence="3" type="ORF">Gorai_021048</name>
</gene>
<keyword evidence="2" id="KW-1133">Transmembrane helix</keyword>
<accession>A0A7J8NPC8</accession>
<feature type="compositionally biased region" description="Basic residues" evidence="1">
    <location>
        <begin position="33"/>
        <end position="52"/>
    </location>
</feature>
<protein>
    <submittedName>
        <fullName evidence="3">Uncharacterized protein</fullName>
    </submittedName>
</protein>
<proteinExistence type="predicted"/>
<evidence type="ECO:0000256" key="2">
    <source>
        <dbReference type="SAM" id="Phobius"/>
    </source>
</evidence>
<feature type="compositionally biased region" description="Basic and acidic residues" evidence="1">
    <location>
        <begin position="67"/>
        <end position="77"/>
    </location>
</feature>
<evidence type="ECO:0000313" key="3">
    <source>
        <dbReference type="EMBL" id="MBA0578776.1"/>
    </source>
</evidence>
<keyword evidence="2" id="KW-0812">Transmembrane</keyword>
<organism evidence="3 4">
    <name type="scientific">Gossypium raimondii</name>
    <name type="common">Peruvian cotton</name>
    <name type="synonym">Gossypium klotzschianum subsp. raimondii</name>
    <dbReference type="NCBI Taxonomy" id="29730"/>
    <lineage>
        <taxon>Eukaryota</taxon>
        <taxon>Viridiplantae</taxon>
        <taxon>Streptophyta</taxon>
        <taxon>Embryophyta</taxon>
        <taxon>Tracheophyta</taxon>
        <taxon>Spermatophyta</taxon>
        <taxon>Magnoliopsida</taxon>
        <taxon>eudicotyledons</taxon>
        <taxon>Gunneridae</taxon>
        <taxon>Pentapetalae</taxon>
        <taxon>rosids</taxon>
        <taxon>malvids</taxon>
        <taxon>Malvales</taxon>
        <taxon>Malvaceae</taxon>
        <taxon>Malvoideae</taxon>
        <taxon>Gossypium</taxon>
    </lineage>
</organism>
<evidence type="ECO:0000256" key="1">
    <source>
        <dbReference type="SAM" id="MobiDB-lite"/>
    </source>
</evidence>
<comment type="caution">
    <text evidence="3">The sequence shown here is derived from an EMBL/GenBank/DDBJ whole genome shotgun (WGS) entry which is preliminary data.</text>
</comment>
<sequence>MTRTLVIVVDIVILCTFIESVGEMFLQIKFFGRSRRRRSHSRSKSRSSHRFRTSCEEHSYGGHGHSKRYDDRDNYHEGRRKRNKVQVLAIGEDEVEALEEKGIVAQSVRQGGETC</sequence>
<feature type="transmembrane region" description="Helical" evidence="2">
    <location>
        <begin position="6"/>
        <end position="28"/>
    </location>
</feature>
<dbReference type="AlphaFoldDB" id="A0A7J8NPC8"/>
<keyword evidence="2" id="KW-0472">Membrane</keyword>
<dbReference type="EMBL" id="JABEZZ010000001">
    <property type="protein sequence ID" value="MBA0578776.1"/>
    <property type="molecule type" value="Genomic_DNA"/>
</dbReference>
<name>A0A7J8NPC8_GOSRA</name>
<feature type="region of interest" description="Disordered" evidence="1">
    <location>
        <begin position="33"/>
        <end position="77"/>
    </location>
</feature>
<dbReference type="Proteomes" id="UP000593578">
    <property type="component" value="Unassembled WGS sequence"/>
</dbReference>
<reference evidence="3 4" key="1">
    <citation type="journal article" date="2019" name="Genome Biol. Evol.">
        <title>Insights into the evolution of the New World diploid cottons (Gossypium, subgenus Houzingenia) based on genome sequencing.</title>
        <authorList>
            <person name="Grover C.E."/>
            <person name="Arick M.A. 2nd"/>
            <person name="Thrash A."/>
            <person name="Conover J.L."/>
            <person name="Sanders W.S."/>
            <person name="Peterson D.G."/>
            <person name="Frelichowski J.E."/>
            <person name="Scheffler J.A."/>
            <person name="Scheffler B.E."/>
            <person name="Wendel J.F."/>
        </authorList>
    </citation>
    <scope>NUCLEOTIDE SEQUENCE [LARGE SCALE GENOMIC DNA]</scope>
    <source>
        <strain evidence="3">8</strain>
        <tissue evidence="3">Leaf</tissue>
    </source>
</reference>